<protein>
    <submittedName>
        <fullName evidence="1">Uncharacterized protein</fullName>
    </submittedName>
</protein>
<accession>W4KLM7</accession>
<proteinExistence type="predicted"/>
<dbReference type="Proteomes" id="UP000030671">
    <property type="component" value="Unassembled WGS sequence"/>
</dbReference>
<gene>
    <name evidence="1" type="ORF">HETIRDRAFT_308487</name>
</gene>
<keyword evidence="2" id="KW-1185">Reference proteome</keyword>
<dbReference type="AlphaFoldDB" id="W4KLM7"/>
<name>W4KLM7_HETIT</name>
<organism evidence="1 2">
    <name type="scientific">Heterobasidion irregulare (strain TC 32-1)</name>
    <dbReference type="NCBI Taxonomy" id="747525"/>
    <lineage>
        <taxon>Eukaryota</taxon>
        <taxon>Fungi</taxon>
        <taxon>Dikarya</taxon>
        <taxon>Basidiomycota</taxon>
        <taxon>Agaricomycotina</taxon>
        <taxon>Agaricomycetes</taxon>
        <taxon>Russulales</taxon>
        <taxon>Bondarzewiaceae</taxon>
        <taxon>Heterobasidion</taxon>
        <taxon>Heterobasidion annosum species complex</taxon>
    </lineage>
</organism>
<dbReference type="EMBL" id="KI925454">
    <property type="protein sequence ID" value="ETW86609.1"/>
    <property type="molecule type" value="Genomic_DNA"/>
</dbReference>
<reference evidence="1 2" key="1">
    <citation type="journal article" date="2012" name="New Phytol.">
        <title>Insight into trade-off between wood decay and parasitism from the genome of a fungal forest pathogen.</title>
        <authorList>
            <person name="Olson A."/>
            <person name="Aerts A."/>
            <person name="Asiegbu F."/>
            <person name="Belbahri L."/>
            <person name="Bouzid O."/>
            <person name="Broberg A."/>
            <person name="Canback B."/>
            <person name="Coutinho P.M."/>
            <person name="Cullen D."/>
            <person name="Dalman K."/>
            <person name="Deflorio G."/>
            <person name="van Diepen L.T."/>
            <person name="Dunand C."/>
            <person name="Duplessis S."/>
            <person name="Durling M."/>
            <person name="Gonthier P."/>
            <person name="Grimwood J."/>
            <person name="Fossdal C.G."/>
            <person name="Hansson D."/>
            <person name="Henrissat B."/>
            <person name="Hietala A."/>
            <person name="Himmelstrand K."/>
            <person name="Hoffmeister D."/>
            <person name="Hogberg N."/>
            <person name="James T.Y."/>
            <person name="Karlsson M."/>
            <person name="Kohler A."/>
            <person name="Kues U."/>
            <person name="Lee Y.H."/>
            <person name="Lin Y.C."/>
            <person name="Lind M."/>
            <person name="Lindquist E."/>
            <person name="Lombard V."/>
            <person name="Lucas S."/>
            <person name="Lunden K."/>
            <person name="Morin E."/>
            <person name="Murat C."/>
            <person name="Park J."/>
            <person name="Raffaello T."/>
            <person name="Rouze P."/>
            <person name="Salamov A."/>
            <person name="Schmutz J."/>
            <person name="Solheim H."/>
            <person name="Stahlberg J."/>
            <person name="Velez H."/>
            <person name="de Vries R.P."/>
            <person name="Wiebenga A."/>
            <person name="Woodward S."/>
            <person name="Yakovlev I."/>
            <person name="Garbelotto M."/>
            <person name="Martin F."/>
            <person name="Grigoriev I.V."/>
            <person name="Stenlid J."/>
        </authorList>
    </citation>
    <scope>NUCLEOTIDE SEQUENCE [LARGE SCALE GENOMIC DNA]</scope>
    <source>
        <strain evidence="1 2">TC 32-1</strain>
    </source>
</reference>
<evidence type="ECO:0000313" key="2">
    <source>
        <dbReference type="Proteomes" id="UP000030671"/>
    </source>
</evidence>
<dbReference type="OrthoDB" id="2770090at2759"/>
<dbReference type="HOGENOM" id="CLU_120113_0_0_1"/>
<dbReference type="InParanoid" id="W4KLM7"/>
<evidence type="ECO:0000313" key="1">
    <source>
        <dbReference type="EMBL" id="ETW86609.1"/>
    </source>
</evidence>
<dbReference type="RefSeq" id="XP_009540613.1">
    <property type="nucleotide sequence ID" value="XM_009542318.1"/>
</dbReference>
<dbReference type="KEGG" id="hir:HETIRDRAFT_308487"/>
<sequence length="199" mass="22271">MERGPLPPTFTSVYRLFLRASSAAVLHHKVATRHLRLLWRPTFREAARVIRTLQDPALGTDERARCERWLARWDTTVDDTLALLYSSARSRGLAHRLTRNLSFTAHDFHGWHDRRLNKPAPAWNPHADKFAARKGKFAAPAQTTAQTALATARAGARDRRRASAAGGGVEWSALAEVVRMAEGAAGISLGRLEFFRRRA</sequence>
<dbReference type="eggNOG" id="ENOG502STBP">
    <property type="taxonomic scope" value="Eukaryota"/>
</dbReference>
<dbReference type="GeneID" id="20669591"/>